<dbReference type="STRING" id="6248.A0A0K0DSC6"/>
<keyword evidence="1" id="KW-1133">Transmembrane helix</keyword>
<accession>A0A0K0DSC6</accession>
<name>A0A0K0DSC6_STRER</name>
<dbReference type="InterPro" id="IPR036412">
    <property type="entry name" value="HAD-like_sf"/>
</dbReference>
<dbReference type="SUPFAM" id="SSF56784">
    <property type="entry name" value="HAD-like"/>
    <property type="match status" value="1"/>
</dbReference>
<protein>
    <submittedName>
        <fullName evidence="2">FCP1 homology domain-containing protein</fullName>
    </submittedName>
</protein>
<evidence type="ECO:0000313" key="2">
    <source>
        <dbReference type="WBParaSite" id="SSTP_0000013700.1"/>
    </source>
</evidence>
<sequence length="112" mass="13375">MPRFTNMVEYFYLQIKSLLLSIFHCLFIIFYRQYRRIQQYQTIRYDRHIELSAMSVQRLSVVPRKILVLDLDETLIHSYFDGSTRAACKPASPPDFILKVTIDRQPCHQSMV</sequence>
<keyword evidence="1" id="KW-0472">Membrane</keyword>
<dbReference type="InterPro" id="IPR023214">
    <property type="entry name" value="HAD_sf"/>
</dbReference>
<dbReference type="WBParaSite" id="SSTP_0000013700.1">
    <property type="protein sequence ID" value="SSTP_0000013700.1"/>
    <property type="gene ID" value="SSTP_0000013700"/>
</dbReference>
<dbReference type="Gene3D" id="3.40.50.1000">
    <property type="entry name" value="HAD superfamily/HAD-like"/>
    <property type="match status" value="1"/>
</dbReference>
<organism evidence="2">
    <name type="scientific">Strongyloides stercoralis</name>
    <name type="common">Threadworm</name>
    <dbReference type="NCBI Taxonomy" id="6248"/>
    <lineage>
        <taxon>Eukaryota</taxon>
        <taxon>Metazoa</taxon>
        <taxon>Ecdysozoa</taxon>
        <taxon>Nematoda</taxon>
        <taxon>Chromadorea</taxon>
        <taxon>Rhabditida</taxon>
        <taxon>Tylenchina</taxon>
        <taxon>Panagrolaimomorpha</taxon>
        <taxon>Strongyloidoidea</taxon>
        <taxon>Strongyloididae</taxon>
        <taxon>Strongyloides</taxon>
    </lineage>
</organism>
<feature type="transmembrane region" description="Helical" evidence="1">
    <location>
        <begin position="12"/>
        <end position="31"/>
    </location>
</feature>
<reference evidence="2" key="1">
    <citation type="submission" date="2015-08" db="UniProtKB">
        <authorList>
            <consortium name="WormBaseParasite"/>
        </authorList>
    </citation>
    <scope>IDENTIFICATION</scope>
</reference>
<dbReference type="AlphaFoldDB" id="A0A0K0DSC6"/>
<proteinExistence type="predicted"/>
<evidence type="ECO:0000256" key="1">
    <source>
        <dbReference type="SAM" id="Phobius"/>
    </source>
</evidence>
<keyword evidence="1" id="KW-0812">Transmembrane</keyword>